<evidence type="ECO:0000259" key="9">
    <source>
        <dbReference type="Pfam" id="PF02551"/>
    </source>
</evidence>
<evidence type="ECO:0000256" key="2">
    <source>
        <dbReference type="ARBA" id="ARBA00011881"/>
    </source>
</evidence>
<evidence type="ECO:0000313" key="12">
    <source>
        <dbReference type="Proteomes" id="UP000237682"/>
    </source>
</evidence>
<dbReference type="RefSeq" id="WP_105864897.1">
    <property type="nucleotide sequence ID" value="NZ_PUEJ01000012.1"/>
</dbReference>
<comment type="catalytic activity">
    <reaction evidence="6">
        <text>a fatty acyl-CoA + H2O = a fatty acid + CoA + H(+)</text>
        <dbReference type="Rhea" id="RHEA:16781"/>
        <dbReference type="ChEBI" id="CHEBI:15377"/>
        <dbReference type="ChEBI" id="CHEBI:15378"/>
        <dbReference type="ChEBI" id="CHEBI:28868"/>
        <dbReference type="ChEBI" id="CHEBI:57287"/>
        <dbReference type="ChEBI" id="CHEBI:77636"/>
        <dbReference type="EC" id="3.1.2.20"/>
    </reaction>
    <physiologicalReaction direction="left-to-right" evidence="6">
        <dbReference type="Rhea" id="RHEA:16782"/>
    </physiologicalReaction>
</comment>
<dbReference type="Pfam" id="PF13622">
    <property type="entry name" value="4HBT_3"/>
    <property type="match status" value="1"/>
</dbReference>
<dbReference type="NCBIfam" id="TIGR00189">
    <property type="entry name" value="tesB"/>
    <property type="match status" value="1"/>
</dbReference>
<comment type="caution">
    <text evidence="11">The sequence shown here is derived from an EMBL/GenBank/DDBJ whole genome shotgun (WGS) entry which is preliminary data.</text>
</comment>
<dbReference type="EMBL" id="PUEJ01000012">
    <property type="protein sequence ID" value="PRH84569.1"/>
    <property type="molecule type" value="Genomic_DNA"/>
</dbReference>
<sequence length="290" mass="33155">MSDPFANLISILDLEQLEHNLYRGTSPQGGWQRVFGGLVISQALVAATRTVEPDRHVHSLHGYFLRPGDPSVPIIYQVDRLRDGKSFTTRRAIAIQHGQPIFSLSCSYHRPEEGWHHQATMPDVPTPDQLPSIAELKDQFLGHLPKVVRDYWERERPIELRPVDMKRYIARTPQEPRQYIWIRAARSLPDDRALHEAVLAYTTDMTLLDTTLVAHGKSVFDPDVQPASIDHAMWFHAPFKMDEWLLYAQESPFTGGARGFARGEIWQEGRLIASVAQEGLIRKRWDKPPG</sequence>
<evidence type="ECO:0000259" key="10">
    <source>
        <dbReference type="Pfam" id="PF13622"/>
    </source>
</evidence>
<dbReference type="GO" id="GO:0047617">
    <property type="term" value="F:fatty acyl-CoA hydrolase activity"/>
    <property type="evidence" value="ECO:0007669"/>
    <property type="project" value="UniProtKB-EC"/>
</dbReference>
<evidence type="ECO:0000256" key="1">
    <source>
        <dbReference type="ARBA" id="ARBA00006538"/>
    </source>
</evidence>
<dbReference type="Pfam" id="PF02551">
    <property type="entry name" value="Acyl_CoA_thio"/>
    <property type="match status" value="1"/>
</dbReference>
<dbReference type="InterPro" id="IPR042171">
    <property type="entry name" value="Acyl-CoA_hotdog"/>
</dbReference>
<dbReference type="Gene3D" id="2.40.160.210">
    <property type="entry name" value="Acyl-CoA thioesterase, double hotdog domain"/>
    <property type="match status" value="1"/>
</dbReference>
<keyword evidence="12" id="KW-1185">Reference proteome</keyword>
<feature type="domain" description="Acyl-CoA thioesterase 2 C-terminal" evidence="9">
    <location>
        <begin position="152"/>
        <end position="280"/>
    </location>
</feature>
<keyword evidence="3" id="KW-0378">Hydrolase</keyword>
<organism evidence="11 12">
    <name type="scientific">Labrys okinawensis</name>
    <dbReference type="NCBI Taxonomy" id="346911"/>
    <lineage>
        <taxon>Bacteria</taxon>
        <taxon>Pseudomonadati</taxon>
        <taxon>Pseudomonadota</taxon>
        <taxon>Alphaproteobacteria</taxon>
        <taxon>Hyphomicrobiales</taxon>
        <taxon>Xanthobacteraceae</taxon>
        <taxon>Labrys</taxon>
    </lineage>
</organism>
<protein>
    <recommendedName>
        <fullName evidence="7">Acyl-CoA thioesterase 2</fullName>
        <ecNumber evidence="5">3.1.2.20</ecNumber>
    </recommendedName>
    <alternativeName>
        <fullName evidence="8">Thioesterase II</fullName>
    </alternativeName>
</protein>
<evidence type="ECO:0000256" key="5">
    <source>
        <dbReference type="ARBA" id="ARBA00038894"/>
    </source>
</evidence>
<dbReference type="GO" id="GO:0006637">
    <property type="term" value="P:acyl-CoA metabolic process"/>
    <property type="evidence" value="ECO:0007669"/>
    <property type="project" value="InterPro"/>
</dbReference>
<dbReference type="Proteomes" id="UP000237682">
    <property type="component" value="Unassembled WGS sequence"/>
</dbReference>
<dbReference type="OrthoDB" id="9781019at2"/>
<dbReference type="PANTHER" id="PTHR11066:SF34">
    <property type="entry name" value="ACYL-COENZYME A THIOESTERASE 8"/>
    <property type="match status" value="1"/>
</dbReference>
<dbReference type="FunFam" id="2.40.160.210:FF:000001">
    <property type="entry name" value="Acyl-CoA thioesterase II"/>
    <property type="match status" value="1"/>
</dbReference>
<gene>
    <name evidence="11" type="primary">tesB</name>
    <name evidence="11" type="ORF">C5L14_25535</name>
</gene>
<proteinExistence type="inferred from homology"/>
<dbReference type="AlphaFoldDB" id="A0A2S9Q5D5"/>
<evidence type="ECO:0000313" key="11">
    <source>
        <dbReference type="EMBL" id="PRH84569.1"/>
    </source>
</evidence>
<comment type="subunit">
    <text evidence="2">Homotetramer.</text>
</comment>
<dbReference type="PANTHER" id="PTHR11066">
    <property type="entry name" value="ACYL-COA THIOESTERASE"/>
    <property type="match status" value="1"/>
</dbReference>
<dbReference type="CDD" id="cd03445">
    <property type="entry name" value="Thioesterase_II_repeat2"/>
    <property type="match status" value="1"/>
</dbReference>
<name>A0A2S9Q5D5_9HYPH</name>
<dbReference type="SUPFAM" id="SSF54637">
    <property type="entry name" value="Thioesterase/thiol ester dehydrase-isomerase"/>
    <property type="match status" value="2"/>
</dbReference>
<feature type="domain" description="Acyl-CoA thioesterase-like N-terminal HotDog" evidence="10">
    <location>
        <begin position="30"/>
        <end position="108"/>
    </location>
</feature>
<dbReference type="CDD" id="cd03444">
    <property type="entry name" value="Thioesterase_II_repeat1"/>
    <property type="match status" value="1"/>
</dbReference>
<dbReference type="InterPro" id="IPR025652">
    <property type="entry name" value="TesB_C"/>
</dbReference>
<evidence type="ECO:0000256" key="7">
    <source>
        <dbReference type="ARBA" id="ARBA00071120"/>
    </source>
</evidence>
<dbReference type="InterPro" id="IPR003703">
    <property type="entry name" value="Acyl_CoA_thio"/>
</dbReference>
<accession>A0A2S9Q5D5</accession>
<dbReference type="InterPro" id="IPR029069">
    <property type="entry name" value="HotDog_dom_sf"/>
</dbReference>
<dbReference type="GO" id="GO:0009062">
    <property type="term" value="P:fatty acid catabolic process"/>
    <property type="evidence" value="ECO:0007669"/>
    <property type="project" value="TreeGrafter"/>
</dbReference>
<evidence type="ECO:0000256" key="3">
    <source>
        <dbReference type="ARBA" id="ARBA00022801"/>
    </source>
</evidence>
<reference evidence="11 12" key="1">
    <citation type="submission" date="2018-02" db="EMBL/GenBank/DDBJ databases">
        <title>Whole genome sequencing of endophytic bacterium.</title>
        <authorList>
            <person name="Eedara R."/>
            <person name="Podile A.R."/>
        </authorList>
    </citation>
    <scope>NUCLEOTIDE SEQUENCE [LARGE SCALE GENOMIC DNA]</scope>
    <source>
        <strain evidence="11 12">RP1T</strain>
    </source>
</reference>
<comment type="similarity">
    <text evidence="1">Belongs to the C/M/P thioester hydrolase family.</text>
</comment>
<evidence type="ECO:0000256" key="8">
    <source>
        <dbReference type="ARBA" id="ARBA00079653"/>
    </source>
</evidence>
<evidence type="ECO:0000256" key="4">
    <source>
        <dbReference type="ARBA" id="ARBA00023098"/>
    </source>
</evidence>
<dbReference type="InterPro" id="IPR049449">
    <property type="entry name" value="TesB_ACOT8-like_N"/>
</dbReference>
<dbReference type="EC" id="3.1.2.20" evidence="5"/>
<keyword evidence="4" id="KW-0443">Lipid metabolism</keyword>
<evidence type="ECO:0000256" key="6">
    <source>
        <dbReference type="ARBA" id="ARBA00050943"/>
    </source>
</evidence>